<evidence type="ECO:0000313" key="6">
    <source>
        <dbReference type="Proteomes" id="UP000008281"/>
    </source>
</evidence>
<dbReference type="InterPro" id="IPR032675">
    <property type="entry name" value="LRR_dom_sf"/>
</dbReference>
<evidence type="ECO:0000259" key="4">
    <source>
        <dbReference type="SMART" id="SM00446"/>
    </source>
</evidence>
<feature type="region of interest" description="Disordered" evidence="3">
    <location>
        <begin position="1140"/>
        <end position="1166"/>
    </location>
</feature>
<dbReference type="OrthoDB" id="266138at2759"/>
<dbReference type="Pfam" id="PF14580">
    <property type="entry name" value="LRR_9"/>
    <property type="match status" value="1"/>
</dbReference>
<keyword evidence="2" id="KW-0677">Repeat</keyword>
<dbReference type="PANTHER" id="PTHR15454:SF56">
    <property type="entry name" value="PROTEIN PHOSPHATASE 1 REGULATORY SUBUNIT 7-RELATED"/>
    <property type="match status" value="1"/>
</dbReference>
<dbReference type="AlphaFoldDB" id="E3LUT2"/>
<dbReference type="PROSITE" id="PS51450">
    <property type="entry name" value="LRR"/>
    <property type="match status" value="4"/>
</dbReference>
<evidence type="ECO:0000256" key="2">
    <source>
        <dbReference type="ARBA" id="ARBA00022737"/>
    </source>
</evidence>
<dbReference type="HOGENOM" id="CLU_002627_0_0_1"/>
<dbReference type="SUPFAM" id="SSF52058">
    <property type="entry name" value="L domain-like"/>
    <property type="match status" value="3"/>
</dbReference>
<dbReference type="Pfam" id="PF12799">
    <property type="entry name" value="LRR_4"/>
    <property type="match status" value="1"/>
</dbReference>
<dbReference type="InterPro" id="IPR001611">
    <property type="entry name" value="Leu-rich_rpt"/>
</dbReference>
<dbReference type="EMBL" id="DS268415">
    <property type="protein sequence ID" value="EFP11335.1"/>
    <property type="molecule type" value="Genomic_DNA"/>
</dbReference>
<dbReference type="InterPro" id="IPR003591">
    <property type="entry name" value="Leu-rich_rpt_typical-subtyp"/>
</dbReference>
<evidence type="ECO:0000313" key="5">
    <source>
        <dbReference type="EMBL" id="EFP11335.1"/>
    </source>
</evidence>
<dbReference type="eggNOG" id="KOG0531">
    <property type="taxonomic scope" value="Eukaryota"/>
</dbReference>
<dbReference type="SMART" id="SM00446">
    <property type="entry name" value="LRRcap"/>
    <property type="match status" value="2"/>
</dbReference>
<accession>E3LUT2</accession>
<dbReference type="InterPro" id="IPR003603">
    <property type="entry name" value="U2A'_phosphoprotein32A_C"/>
</dbReference>
<dbReference type="PANTHER" id="PTHR15454">
    <property type="entry name" value="NISCHARIN RELATED"/>
    <property type="match status" value="1"/>
</dbReference>
<dbReference type="InterPro" id="IPR025875">
    <property type="entry name" value="Leu-rich_rpt_4"/>
</dbReference>
<sequence>MPNLLATASQVANSLSNLKAKYIKYLETLCSANGIDISTLKTEGDSHKILEMYFGGLPVLVGLKYFSHLSTLRLFGQQITCLKPLGEVAPTLEELWVCEGAVKDLAGIDHCVRLKKLFLYDNSIEDATCLSALTNLQYLSLASNKLKSLTFIRDLKDLTNLSLADNKMKDSVMATAIWPENIQHLDLSANCFSSNRALFPLTMLSSLRSLNIDPVTSQSQVAPNLFFAWIAHSFRFIESIDDDPITESFVSTFRPMIDTIFAEKLAKLAKADEKYHKDLRMVEKHSGKIENRLACLAEALTVYKDSMQTKDAKKEIVKRVHEICVNNSKAVKNIKKNYTLLSEYIRCLSKYRISCDMESCQTFQLREGTPEEISFITQTLNYGCSMKNSYEIIVKSCSLLGNVTKNETERLFILEKDSTEKLFDLRTIFNLLDRFTRKDYTKHPVRLARDFEVIKKQAKEKTTIFFIPLVLSKTATSRGASKFIDEDGMSSSNDNLSWADISLVAVLAVEIQPIGQLTTDQLRHMDLFEESYNEQLKKLNEMNIKLDVKEERHRRIDEPAETSIEAVSNQQSKIRKVSDVLANISNLTGRACDEKLPFDWFTIRNPLEIALAYFDFKPIKEISDMMMRLTALELCDQKLTKLAGIQELVSLQYLSLRKNKLSSLKKLNRLPCLKLLDASFNNIAKLEQLPSSLLHLDLSHNRLQTLTFCQSLGVSYLETENSNFKTRFIQNVRHLRVHRNQIKSMKGVESCVQLETFFINDNLLKDKNELELLKTMPKLTHLDMSSNPLSAAEGYRPRVMQAAHYLISLDRQIIPLEERHVNTMKQTTRGLSLELIERICPEWKNKRELMICDQKIEQIILEKAQMEELSHIRLIDLSKNRLSSVREISSFNITHLILNNNCLKTIATDGQSIPQFPCLENLDISNNSINNTTILRLGIPLLLKLKFINLSSNSLSRLEDFLVTVVATESHFRFDCTLFDTPNLESIDLSNNSIKTIIRRPLRALTSLNLQNNKLTTLTPLSCSNLISLDISNNKLASCASLKPLCEFKSLETLDCRNNSVTERRVYVDFIKANVPSVKRLDDEQMSNEIEITKRRLSRANDLISMSRRSSMVTSSMLSWFEKEEGETLDNVKRASSFLEPSAAEPPLRPRRLEPLPGRRKANSESNGLMLLGTKRPSYLQQDAIYCILPQQTREYTKRRDTDNYASESRCPNTESLLTFLLLFRALFRGARVESFHISL</sequence>
<evidence type="ECO:0000256" key="1">
    <source>
        <dbReference type="ARBA" id="ARBA00022614"/>
    </source>
</evidence>
<evidence type="ECO:0000256" key="3">
    <source>
        <dbReference type="SAM" id="MobiDB-lite"/>
    </source>
</evidence>
<dbReference type="Proteomes" id="UP000008281">
    <property type="component" value="Unassembled WGS sequence"/>
</dbReference>
<reference evidence="5" key="1">
    <citation type="submission" date="2007-07" db="EMBL/GenBank/DDBJ databases">
        <title>PCAP assembly of the Caenorhabditis remanei genome.</title>
        <authorList>
            <consortium name="The Caenorhabditis remanei Sequencing Consortium"/>
            <person name="Wilson R.K."/>
        </authorList>
    </citation>
    <scope>NUCLEOTIDE SEQUENCE [LARGE SCALE GENOMIC DNA]</scope>
    <source>
        <strain evidence="5">PB4641</strain>
    </source>
</reference>
<keyword evidence="6" id="KW-1185">Reference proteome</keyword>
<gene>
    <name evidence="5" type="ORF">CRE_30881</name>
</gene>
<organism evidence="6">
    <name type="scientific">Caenorhabditis remanei</name>
    <name type="common">Caenorhabditis vulgaris</name>
    <dbReference type="NCBI Taxonomy" id="31234"/>
    <lineage>
        <taxon>Eukaryota</taxon>
        <taxon>Metazoa</taxon>
        <taxon>Ecdysozoa</taxon>
        <taxon>Nematoda</taxon>
        <taxon>Chromadorea</taxon>
        <taxon>Rhabditida</taxon>
        <taxon>Rhabditina</taxon>
        <taxon>Rhabditomorpha</taxon>
        <taxon>Rhabditoidea</taxon>
        <taxon>Rhabditidae</taxon>
        <taxon>Peloderinae</taxon>
        <taxon>Caenorhabditis</taxon>
    </lineage>
</organism>
<proteinExistence type="predicted"/>
<dbReference type="FunFam" id="3.80.10.10:FF:002859">
    <property type="entry name" value="Protein CBG18939"/>
    <property type="match status" value="1"/>
</dbReference>
<dbReference type="SMART" id="SM00369">
    <property type="entry name" value="LRR_TYP"/>
    <property type="match status" value="8"/>
</dbReference>
<dbReference type="InParanoid" id="E3LUT2"/>
<keyword evidence="1" id="KW-0433">Leucine-rich repeat</keyword>
<dbReference type="Gene3D" id="3.80.10.10">
    <property type="entry name" value="Ribonuclease Inhibitor"/>
    <property type="match status" value="5"/>
</dbReference>
<protein>
    <recommendedName>
        <fullName evidence="4">U2A'/phosphoprotein 32 family A C-terminal domain-containing protein</fullName>
    </recommendedName>
</protein>
<dbReference type="SMART" id="SM00364">
    <property type="entry name" value="LRR_BAC"/>
    <property type="match status" value="6"/>
</dbReference>
<feature type="domain" description="U2A'/phosphoprotein 32 family A C-terminal" evidence="4">
    <location>
        <begin position="792"/>
        <end position="810"/>
    </location>
</feature>
<dbReference type="OMA" id="ELMICDQ"/>
<dbReference type="FunFam" id="3.80.10.10:FF:002024">
    <property type="entry name" value="Protein CBG18939"/>
    <property type="match status" value="1"/>
</dbReference>
<dbReference type="FunCoup" id="E3LUT2">
    <property type="interactions" value="509"/>
</dbReference>
<dbReference type="FunFam" id="3.80.10.10:FF:002019">
    <property type="entry name" value="Protein CBG18939"/>
    <property type="match status" value="1"/>
</dbReference>
<dbReference type="STRING" id="31234.E3LUT2"/>
<dbReference type="SMART" id="SM00365">
    <property type="entry name" value="LRR_SD22"/>
    <property type="match status" value="9"/>
</dbReference>
<name>E3LUT2_CAERE</name>
<feature type="domain" description="U2A'/phosphoprotein 32 family A C-terminal" evidence="4">
    <location>
        <begin position="1064"/>
        <end position="1082"/>
    </location>
</feature>
<dbReference type="GO" id="GO:0005737">
    <property type="term" value="C:cytoplasm"/>
    <property type="evidence" value="ECO:0007669"/>
    <property type="project" value="TreeGrafter"/>
</dbReference>